<protein>
    <submittedName>
        <fullName evidence="3">Uncharacterized protein</fullName>
    </submittedName>
</protein>
<feature type="chain" id="PRO_5030692312" evidence="2">
    <location>
        <begin position="27"/>
        <end position="213"/>
    </location>
</feature>
<evidence type="ECO:0000313" key="3">
    <source>
        <dbReference type="EMBL" id="CAD9430001.1"/>
    </source>
</evidence>
<accession>A0A7S2CMR6</accession>
<proteinExistence type="predicted"/>
<name>A0A7S2CMR6_9STRA</name>
<evidence type="ECO:0000256" key="1">
    <source>
        <dbReference type="SAM" id="MobiDB-lite"/>
    </source>
</evidence>
<feature type="region of interest" description="Disordered" evidence="1">
    <location>
        <begin position="47"/>
        <end position="77"/>
    </location>
</feature>
<keyword evidence="2" id="KW-0732">Signal</keyword>
<feature type="compositionally biased region" description="Low complexity" evidence="1">
    <location>
        <begin position="60"/>
        <end position="77"/>
    </location>
</feature>
<evidence type="ECO:0000256" key="2">
    <source>
        <dbReference type="SAM" id="SignalP"/>
    </source>
</evidence>
<reference evidence="3" key="1">
    <citation type="submission" date="2021-01" db="EMBL/GenBank/DDBJ databases">
        <authorList>
            <person name="Corre E."/>
            <person name="Pelletier E."/>
            <person name="Niang G."/>
            <person name="Scheremetjew M."/>
            <person name="Finn R."/>
            <person name="Kale V."/>
            <person name="Holt S."/>
            <person name="Cochrane G."/>
            <person name="Meng A."/>
            <person name="Brown T."/>
            <person name="Cohen L."/>
        </authorList>
    </citation>
    <scope>NUCLEOTIDE SEQUENCE</scope>
    <source>
        <strain evidence="3">RCC1693</strain>
    </source>
</reference>
<dbReference type="EMBL" id="HBGT01023295">
    <property type="protein sequence ID" value="CAD9430001.1"/>
    <property type="molecule type" value="Transcribed_RNA"/>
</dbReference>
<dbReference type="AlphaFoldDB" id="A0A7S2CMR6"/>
<feature type="signal peptide" evidence="2">
    <location>
        <begin position="1"/>
        <end position="26"/>
    </location>
</feature>
<gene>
    <name evidence="3" type="ORF">FPAR1323_LOCUS12118</name>
</gene>
<sequence length="213" mass="23057">MPQLARFLAGWCLLVLVQYLATSAQAFAPNAMAPGAAAEASAAARARVRVRKPPDTRTWSAASAASAKRGPKPAVVAPEPREATAEAAEDVVAAAGGGAVFDSQRRRRMLDDAERVAGINRQYRTRTAMEDHVEGQGFLNVFSAPELNMTRCVGRLREGMVVTSVGPNTVDKDGNEWVCHDHGGYSMRRSPSTPWNMWLLPVDHCWPDGCILE</sequence>
<organism evidence="3">
    <name type="scientific">Florenciella parvula</name>
    <dbReference type="NCBI Taxonomy" id="236787"/>
    <lineage>
        <taxon>Eukaryota</taxon>
        <taxon>Sar</taxon>
        <taxon>Stramenopiles</taxon>
        <taxon>Ochrophyta</taxon>
        <taxon>Dictyochophyceae</taxon>
        <taxon>Florenciellales</taxon>
        <taxon>Florenciella</taxon>
    </lineage>
</organism>